<dbReference type="InterPro" id="IPR043502">
    <property type="entry name" value="DNA/RNA_pol_sf"/>
</dbReference>
<keyword evidence="4" id="KW-0548">Nucleotidyltransferase</keyword>
<protein>
    <recommendedName>
        <fullName evidence="2">DNA-directed DNA polymerase</fullName>
        <ecNumber evidence="2">2.7.7.7</ecNumber>
    </recommendedName>
</protein>
<accession>B0EKH5</accession>
<sequence>MSFRNNNIKINNYEENRRRRQRRRITMQKKDYEELERKETDSHRSSGFETIGDRVRQRREASENRLINDFLRERETGRLDLEKYRQRREEAIASLERKRRNTRTIGEYGTTSIIGGTADNRVVSGASAGTTSLIEDPQLDPSFVPPQNAPSDPSQETPYAPPIIAQPADDTLSDAEVQAILEEILNEEEYVTLDFLTLDRIEPTENELHLIRLARENNTDEEIEFSIIRRRDFGLEYTAQVWGGMLGETYRISQLIKQHDLIPLVEFVFGGRQRRFIINLENVEPQEFINRCVGFNVGIEEFWRRYDDEESELYIPPGKIVKEIIISIVKPPQRERIEGALFNYFLTEHWAPLKNILRRYQIYLKEEITNVENCFINSLHESGLLTKNELAQIKTKLKGNSVTKKIIDIIAKEYKLNIILRYYNKSKIVINNINYGERTINLFLIRWKNNFHYVIDEKVPITSYFIKHYDEIINYCNEKGKDLEKYFNVVKKEKNEYKHSLTKFITINKCLELLKEQGAIEEITRDYMIKKKYYDSFLFTPENINLVFDESKLIEEPKKKEGESTILFADFECFTNSDYHKPFCIIVMDVNGIWKKFYGINCASKFIEYIQTIKSPLCYFHNLGYDGRFFAKYGINDIIEKGKMIYKMTIEINGKKIVFKDTLALIPTSISKFKQFFKLEGDYEKEIFPYNYYNEETMQIGVINNCWNKEVPHWSSDMIYQFKENINKTHCKIDDNHFNTEKYCEYYCLRDVMVLREGFLKYREMVKNNLKLDCTDYTTLSSLAYNFFKINCFTKDMLFEYTGNVREYIKKAIYGGRNMTGENKKHYVVGQIVDFDACSLYPSAVARLFLPSGVPRVMNKPIEWYLEHLMKEQQYETTQYRFISYFIVTIEITKVNKKRKMPIIIKKVKGINQYVNEPTIMTVDSIYLEDLIKYQEIEYEVKEGIYWEGGKVSLFKEKIKEIYNIRKQKKVEHDPSEVIFKLIMNSCYGKTIQKPIMVEKKIFRTRTKMLSYWRRNLEDILSGEQLFESDIWVLQTKKQLDEFYVPNIIGVLILSMSKRIMNELIYLCEDNNINVYYQDTDSIHIEKDKLVQLRESYYIKYNSELVGNDIGQFHSDFPPVNGKESWAIKSIFLGKKSYLDVLTNEDGDIDYLIRMKGIPKDVIIGTANEKFKRDVIALYEYLYAGNPIPLIYQSMVLTLL</sequence>
<reference evidence="12" key="1">
    <citation type="submission" date="2007-12" db="EMBL/GenBank/DDBJ databases">
        <title>Annotation of Entamoeba dispar SAW760.</title>
        <authorList>
            <person name="Lorenzi H."/>
            <person name="Inman J."/>
            <person name="Schobel S."/>
            <person name="Amedeo P."/>
            <person name="Caler E."/>
        </authorList>
    </citation>
    <scope>NUCLEOTIDE SEQUENCE [LARGE SCALE GENOMIC DNA]</scope>
    <source>
        <strain evidence="12">ATCC PRA-260 / SAW760</strain>
    </source>
</reference>
<dbReference type="GO" id="GO:0006260">
    <property type="term" value="P:DNA replication"/>
    <property type="evidence" value="ECO:0007669"/>
    <property type="project" value="UniProtKB-KW"/>
</dbReference>
<dbReference type="eggNOG" id="ENOG502R89C">
    <property type="taxonomic scope" value="Eukaryota"/>
</dbReference>
<dbReference type="Proteomes" id="UP000008076">
    <property type="component" value="Unassembled WGS sequence"/>
</dbReference>
<evidence type="ECO:0000313" key="11">
    <source>
        <dbReference type="EMBL" id="EDR24971.1"/>
    </source>
</evidence>
<keyword evidence="6" id="KW-0239">DNA-directed DNA polymerase</keyword>
<keyword evidence="5" id="KW-0235">DNA replication</keyword>
<evidence type="ECO:0000256" key="9">
    <source>
        <dbReference type="SAM" id="MobiDB-lite"/>
    </source>
</evidence>
<dbReference type="PANTHER" id="PTHR48144:SF2">
    <property type="entry name" value="DNA-DIRECTED DNA POLYMERASE"/>
    <property type="match status" value="1"/>
</dbReference>
<dbReference type="GO" id="GO:0003677">
    <property type="term" value="F:DNA binding"/>
    <property type="evidence" value="ECO:0007669"/>
    <property type="project" value="UniProtKB-KW"/>
</dbReference>
<dbReference type="SUPFAM" id="SSF53098">
    <property type="entry name" value="Ribonuclease H-like"/>
    <property type="match status" value="1"/>
</dbReference>
<evidence type="ECO:0000256" key="4">
    <source>
        <dbReference type="ARBA" id="ARBA00022695"/>
    </source>
</evidence>
<evidence type="ECO:0000313" key="12">
    <source>
        <dbReference type="Proteomes" id="UP000008076"/>
    </source>
</evidence>
<dbReference type="SUPFAM" id="SSF56672">
    <property type="entry name" value="DNA/RNA polymerases"/>
    <property type="match status" value="1"/>
</dbReference>
<dbReference type="InterPro" id="IPR023211">
    <property type="entry name" value="DNA_pol_palm_dom_sf"/>
</dbReference>
<dbReference type="Gene3D" id="3.30.420.10">
    <property type="entry name" value="Ribonuclease H-like superfamily/Ribonuclease H"/>
    <property type="match status" value="1"/>
</dbReference>
<dbReference type="Gene3D" id="3.90.1600.10">
    <property type="entry name" value="Palm domain of DNA polymerase"/>
    <property type="match status" value="2"/>
</dbReference>
<gene>
    <name evidence="11" type="ORF">EDI_056410</name>
</gene>
<comment type="similarity">
    <text evidence="1">Belongs to the DNA polymerase type-B family.</text>
</comment>
<keyword evidence="7" id="KW-0238">DNA-binding</keyword>
<keyword evidence="3" id="KW-0808">Transferase</keyword>
<keyword evidence="12" id="KW-1185">Reference proteome</keyword>
<feature type="region of interest" description="Disordered" evidence="9">
    <location>
        <begin position="17"/>
        <end position="49"/>
    </location>
</feature>
<dbReference type="OMA" id="IGEKFMF"/>
<dbReference type="InterPro" id="IPR004868">
    <property type="entry name" value="DNA-dir_DNA_pol_B_mt/vir"/>
</dbReference>
<comment type="catalytic activity">
    <reaction evidence="8">
        <text>DNA(n) + a 2'-deoxyribonucleoside 5'-triphosphate = DNA(n+1) + diphosphate</text>
        <dbReference type="Rhea" id="RHEA:22508"/>
        <dbReference type="Rhea" id="RHEA-COMP:17339"/>
        <dbReference type="Rhea" id="RHEA-COMP:17340"/>
        <dbReference type="ChEBI" id="CHEBI:33019"/>
        <dbReference type="ChEBI" id="CHEBI:61560"/>
        <dbReference type="ChEBI" id="CHEBI:173112"/>
        <dbReference type="EC" id="2.7.7.7"/>
    </reaction>
</comment>
<feature type="compositionally biased region" description="Basic residues" evidence="9">
    <location>
        <begin position="18"/>
        <end position="27"/>
    </location>
</feature>
<dbReference type="GO" id="GO:0003887">
    <property type="term" value="F:DNA-directed DNA polymerase activity"/>
    <property type="evidence" value="ECO:0007669"/>
    <property type="project" value="UniProtKB-KW"/>
</dbReference>
<evidence type="ECO:0000259" key="10">
    <source>
        <dbReference type="Pfam" id="PF03175"/>
    </source>
</evidence>
<evidence type="ECO:0000256" key="8">
    <source>
        <dbReference type="ARBA" id="ARBA00049244"/>
    </source>
</evidence>
<evidence type="ECO:0000256" key="3">
    <source>
        <dbReference type="ARBA" id="ARBA00022679"/>
    </source>
</evidence>
<name>B0EKH5_ENTDS</name>
<evidence type="ECO:0000256" key="6">
    <source>
        <dbReference type="ARBA" id="ARBA00022932"/>
    </source>
</evidence>
<dbReference type="RefSeq" id="XP_001738693.1">
    <property type="nucleotide sequence ID" value="XM_001738641.1"/>
</dbReference>
<dbReference type="PANTHER" id="PTHR48144">
    <property type="entry name" value="DNA-DIRECTED DNA POLYMERASE"/>
    <property type="match status" value="1"/>
</dbReference>
<dbReference type="GeneID" id="5883785"/>
<dbReference type="Pfam" id="PF03175">
    <property type="entry name" value="DNA_pol_B_2"/>
    <property type="match status" value="1"/>
</dbReference>
<evidence type="ECO:0000256" key="7">
    <source>
        <dbReference type="ARBA" id="ARBA00023125"/>
    </source>
</evidence>
<dbReference type="OrthoDB" id="10265614at2759"/>
<dbReference type="EC" id="2.7.7.7" evidence="2"/>
<dbReference type="InterPro" id="IPR006172">
    <property type="entry name" value="DNA-dir_DNA_pol_B"/>
</dbReference>
<evidence type="ECO:0000256" key="5">
    <source>
        <dbReference type="ARBA" id="ARBA00022705"/>
    </source>
</evidence>
<evidence type="ECO:0000256" key="2">
    <source>
        <dbReference type="ARBA" id="ARBA00012417"/>
    </source>
</evidence>
<feature type="compositionally biased region" description="Basic and acidic residues" evidence="9">
    <location>
        <begin position="28"/>
        <end position="49"/>
    </location>
</feature>
<dbReference type="AlphaFoldDB" id="B0EKH5"/>
<dbReference type="KEGG" id="edi:EDI_056410"/>
<feature type="domain" description="DNA-directed DNA polymerase family B mitochondria/virus" evidence="10">
    <location>
        <begin position="618"/>
        <end position="1009"/>
    </location>
</feature>
<feature type="region of interest" description="Disordered" evidence="9">
    <location>
        <begin position="132"/>
        <end position="165"/>
    </location>
</feature>
<dbReference type="VEuPathDB" id="AmoebaDB:EDI_056410"/>
<dbReference type="InterPro" id="IPR012337">
    <property type="entry name" value="RNaseH-like_sf"/>
</dbReference>
<dbReference type="PRINTS" id="PR00106">
    <property type="entry name" value="DNAPOLB"/>
</dbReference>
<dbReference type="InterPro" id="IPR036397">
    <property type="entry name" value="RNaseH_sf"/>
</dbReference>
<dbReference type="GO" id="GO:0000166">
    <property type="term" value="F:nucleotide binding"/>
    <property type="evidence" value="ECO:0007669"/>
    <property type="project" value="InterPro"/>
</dbReference>
<organism evidence="12">
    <name type="scientific">Entamoeba dispar (strain ATCC PRA-260 / SAW760)</name>
    <dbReference type="NCBI Taxonomy" id="370354"/>
    <lineage>
        <taxon>Eukaryota</taxon>
        <taxon>Amoebozoa</taxon>
        <taxon>Evosea</taxon>
        <taxon>Archamoebae</taxon>
        <taxon>Mastigamoebida</taxon>
        <taxon>Entamoebidae</taxon>
        <taxon>Entamoeba</taxon>
    </lineage>
</organism>
<dbReference type="EMBL" id="DS549740">
    <property type="protein sequence ID" value="EDR24971.1"/>
    <property type="molecule type" value="Genomic_DNA"/>
</dbReference>
<evidence type="ECO:0000256" key="1">
    <source>
        <dbReference type="ARBA" id="ARBA00005755"/>
    </source>
</evidence>
<proteinExistence type="inferred from homology"/>